<feature type="transmembrane region" description="Helical" evidence="1">
    <location>
        <begin position="229"/>
        <end position="247"/>
    </location>
</feature>
<keyword evidence="1" id="KW-0472">Membrane</keyword>
<organism evidence="3 4">
    <name type="scientific">Phytoactinopolyspora halophila</name>
    <dbReference type="NCBI Taxonomy" id="1981511"/>
    <lineage>
        <taxon>Bacteria</taxon>
        <taxon>Bacillati</taxon>
        <taxon>Actinomycetota</taxon>
        <taxon>Actinomycetes</taxon>
        <taxon>Jiangellales</taxon>
        <taxon>Jiangellaceae</taxon>
        <taxon>Phytoactinopolyspora</taxon>
    </lineage>
</organism>
<evidence type="ECO:0000259" key="2">
    <source>
        <dbReference type="SMART" id="SM00014"/>
    </source>
</evidence>
<dbReference type="InterPro" id="IPR036938">
    <property type="entry name" value="PAP2/HPO_sf"/>
</dbReference>
<feature type="transmembrane region" description="Helical" evidence="1">
    <location>
        <begin position="143"/>
        <end position="167"/>
    </location>
</feature>
<feature type="transmembrane region" description="Helical" evidence="1">
    <location>
        <begin position="28"/>
        <end position="47"/>
    </location>
</feature>
<feature type="transmembrane region" description="Helical" evidence="1">
    <location>
        <begin position="305"/>
        <end position="328"/>
    </location>
</feature>
<dbReference type="EMBL" id="QMIG01000002">
    <property type="protein sequence ID" value="RAW18014.1"/>
    <property type="molecule type" value="Genomic_DNA"/>
</dbReference>
<evidence type="ECO:0000313" key="4">
    <source>
        <dbReference type="Proteomes" id="UP000250462"/>
    </source>
</evidence>
<feature type="transmembrane region" description="Helical" evidence="1">
    <location>
        <begin position="334"/>
        <end position="353"/>
    </location>
</feature>
<sequence>MAEHSVPDTTPNTTRRSEQLLDVISHEGLGVLLGSVMASAAVLLLAATVSHDASRAPGCPARNLADRQRSPTWTCARPTAVRAASSSWRIGRRVTNNRYAYRYCQLRQSHDIRGALLVSDVDRSAADSSRRVQPVSGRRNTRAWWIPPVLSFILTGAILGLMTWQVVVRGPFVAWDWPLHRYVDPIQPSGLPRELLNLVASLGGQRLYTLPILVVVGAWVTWKQRSPRVLVAIGAGLATVFFVGYWIKFSLARTPPHTGIDILHGQGQAFPSGHTANATLTWILIVIVLFGARGWYPNRRLFRRWLVAALLLVFISGMLMTLLDYHWLSDIPGGWMLGALALSVSTAILRAPVPWPRLSWPPRWRSDHH</sequence>
<dbReference type="InterPro" id="IPR000326">
    <property type="entry name" value="PAP2/HPO"/>
</dbReference>
<dbReference type="AlphaFoldDB" id="A0A329R063"/>
<dbReference type="Pfam" id="PF01569">
    <property type="entry name" value="PAP2"/>
    <property type="match status" value="1"/>
</dbReference>
<gene>
    <name evidence="3" type="ORF">DPM12_04040</name>
</gene>
<accession>A0A329R063</accession>
<evidence type="ECO:0000313" key="3">
    <source>
        <dbReference type="EMBL" id="RAW18014.1"/>
    </source>
</evidence>
<proteinExistence type="predicted"/>
<feature type="domain" description="Phosphatidic acid phosphatase type 2/haloperoxidase" evidence="2">
    <location>
        <begin position="230"/>
        <end position="346"/>
    </location>
</feature>
<comment type="caution">
    <text evidence="3">The sequence shown here is derived from an EMBL/GenBank/DDBJ whole genome shotgun (WGS) entry which is preliminary data.</text>
</comment>
<feature type="transmembrane region" description="Helical" evidence="1">
    <location>
        <begin position="279"/>
        <end position="296"/>
    </location>
</feature>
<dbReference type="SMART" id="SM00014">
    <property type="entry name" value="acidPPc"/>
    <property type="match status" value="1"/>
</dbReference>
<evidence type="ECO:0000256" key="1">
    <source>
        <dbReference type="SAM" id="Phobius"/>
    </source>
</evidence>
<reference evidence="3 4" key="1">
    <citation type="submission" date="2018-06" db="EMBL/GenBank/DDBJ databases">
        <title>Phytoactinopolyspora halophila sp. nov., a novel halophilic actinomycete isolated from a saline soil in China.</title>
        <authorList>
            <person name="Tang S.-K."/>
        </authorList>
    </citation>
    <scope>NUCLEOTIDE SEQUENCE [LARGE SCALE GENOMIC DNA]</scope>
    <source>
        <strain evidence="3 4">YIM 96934</strain>
    </source>
</reference>
<keyword evidence="1" id="KW-0812">Transmembrane</keyword>
<dbReference type="Proteomes" id="UP000250462">
    <property type="component" value="Unassembled WGS sequence"/>
</dbReference>
<name>A0A329R063_9ACTN</name>
<dbReference type="SUPFAM" id="SSF48317">
    <property type="entry name" value="Acid phosphatase/Vanadium-dependent haloperoxidase"/>
    <property type="match status" value="1"/>
</dbReference>
<keyword evidence="4" id="KW-1185">Reference proteome</keyword>
<protein>
    <recommendedName>
        <fullName evidence="2">Phosphatidic acid phosphatase type 2/haloperoxidase domain-containing protein</fullName>
    </recommendedName>
</protein>
<dbReference type="Gene3D" id="1.20.144.10">
    <property type="entry name" value="Phosphatidic acid phosphatase type 2/haloperoxidase"/>
    <property type="match status" value="1"/>
</dbReference>
<feature type="transmembrane region" description="Helical" evidence="1">
    <location>
        <begin position="205"/>
        <end position="222"/>
    </location>
</feature>
<keyword evidence="1" id="KW-1133">Transmembrane helix</keyword>